<dbReference type="InterPro" id="IPR002429">
    <property type="entry name" value="CcO_II-like_C"/>
</dbReference>
<dbReference type="GO" id="GO:0005743">
    <property type="term" value="C:mitochondrial inner membrane"/>
    <property type="evidence" value="ECO:0007669"/>
    <property type="project" value="UniProtKB-SubCell"/>
</dbReference>
<keyword evidence="4 13" id="KW-0679">Respiratory chain</keyword>
<dbReference type="GO" id="GO:0016491">
    <property type="term" value="F:oxidoreductase activity"/>
    <property type="evidence" value="ECO:0007669"/>
    <property type="project" value="InterPro"/>
</dbReference>
<evidence type="ECO:0000256" key="13">
    <source>
        <dbReference type="RuleBase" id="RU000457"/>
    </source>
</evidence>
<dbReference type="Pfam" id="PF00116">
    <property type="entry name" value="COX2"/>
    <property type="match status" value="1"/>
</dbReference>
<dbReference type="AlphaFoldDB" id="T1QDV2"/>
<dbReference type="GO" id="GO:0005507">
    <property type="term" value="F:copper ion binding"/>
    <property type="evidence" value="ECO:0007669"/>
    <property type="project" value="InterPro"/>
</dbReference>
<comment type="catalytic activity">
    <reaction evidence="12">
        <text>4 Fe(II)-[cytochrome c] + O2 + 8 H(+)(in) = 4 Fe(III)-[cytochrome c] + 2 H2O + 4 H(+)(out)</text>
        <dbReference type="Rhea" id="RHEA:11436"/>
        <dbReference type="Rhea" id="RHEA-COMP:10350"/>
        <dbReference type="Rhea" id="RHEA-COMP:14399"/>
        <dbReference type="ChEBI" id="CHEBI:15377"/>
        <dbReference type="ChEBI" id="CHEBI:15378"/>
        <dbReference type="ChEBI" id="CHEBI:15379"/>
        <dbReference type="ChEBI" id="CHEBI:29033"/>
        <dbReference type="ChEBI" id="CHEBI:29034"/>
        <dbReference type="EC" id="7.1.1.9"/>
    </reaction>
    <physiologicalReaction direction="left-to-right" evidence="12">
        <dbReference type="Rhea" id="RHEA:11437"/>
    </physiologicalReaction>
</comment>
<keyword evidence="5 13" id="KW-0812">Transmembrane</keyword>
<geneLocation type="mitochondrion" evidence="17"/>
<dbReference type="InterPro" id="IPR001505">
    <property type="entry name" value="Copper_CuA"/>
</dbReference>
<keyword evidence="10 13" id="KW-0186">Copper</keyword>
<dbReference type="PROSITE" id="PS50857">
    <property type="entry name" value="COX2_CUA"/>
    <property type="match status" value="1"/>
</dbReference>
<evidence type="ECO:0000256" key="7">
    <source>
        <dbReference type="ARBA" id="ARBA00022967"/>
    </source>
</evidence>
<keyword evidence="13 17" id="KW-0496">Mitochondrion</keyword>
<evidence type="ECO:0000256" key="3">
    <source>
        <dbReference type="ARBA" id="ARBA00022448"/>
    </source>
</evidence>
<reference evidence="17" key="1">
    <citation type="journal article" date="2013" name="Protist Genomics">
        <title>The complete mitochondrial genome from an unidentified Phalansterium species.</title>
        <authorList>
            <person name="Pombert J.-F."/>
            <person name="Smirnov A."/>
            <person name="James E.R."/>
            <person name="Janouskovec J."/>
            <person name="Gray M.W."/>
            <person name="Keeling P.J."/>
        </authorList>
    </citation>
    <scope>NUCLEOTIDE SEQUENCE</scope>
    <source>
        <strain evidence="17">UTEX1284</strain>
    </source>
</reference>
<dbReference type="PANTHER" id="PTHR22888">
    <property type="entry name" value="CYTOCHROME C OXIDASE, SUBUNIT II"/>
    <property type="match status" value="1"/>
</dbReference>
<feature type="transmembrane region" description="Helical" evidence="14">
    <location>
        <begin position="91"/>
        <end position="110"/>
    </location>
</feature>
<gene>
    <name evidence="17" type="primary">cox2</name>
</gene>
<evidence type="ECO:0000256" key="14">
    <source>
        <dbReference type="SAM" id="Phobius"/>
    </source>
</evidence>
<feature type="domain" description="Cytochrome oxidase subunit II copper A binding" evidence="15">
    <location>
        <begin position="116"/>
        <end position="267"/>
    </location>
</feature>
<dbReference type="FunFam" id="2.60.40.420:FF:000001">
    <property type="entry name" value="Cytochrome c oxidase subunit 2"/>
    <property type="match status" value="1"/>
</dbReference>
<evidence type="ECO:0000256" key="6">
    <source>
        <dbReference type="ARBA" id="ARBA00022723"/>
    </source>
</evidence>
<dbReference type="NCBIfam" id="TIGR02866">
    <property type="entry name" value="CoxB"/>
    <property type="match status" value="1"/>
</dbReference>
<evidence type="ECO:0000256" key="12">
    <source>
        <dbReference type="ARBA" id="ARBA00049512"/>
    </source>
</evidence>
<dbReference type="SUPFAM" id="SSF49503">
    <property type="entry name" value="Cupredoxins"/>
    <property type="match status" value="1"/>
</dbReference>
<evidence type="ECO:0000313" key="17">
    <source>
        <dbReference type="EMBL" id="AFZ64058.1"/>
    </source>
</evidence>
<evidence type="ECO:0000256" key="8">
    <source>
        <dbReference type="ARBA" id="ARBA00022982"/>
    </source>
</evidence>
<dbReference type="Pfam" id="PF02790">
    <property type="entry name" value="COX2_TM"/>
    <property type="match status" value="1"/>
</dbReference>
<dbReference type="InterPro" id="IPR011759">
    <property type="entry name" value="Cyt_c_oxidase_su2_TM_dom"/>
</dbReference>
<dbReference type="EMBL" id="KC121006">
    <property type="protein sequence ID" value="AFZ64058.1"/>
    <property type="molecule type" value="Genomic_DNA"/>
</dbReference>
<keyword evidence="8 13" id="KW-0249">Electron transport</keyword>
<evidence type="ECO:0000256" key="2">
    <source>
        <dbReference type="ARBA" id="ARBA00007866"/>
    </source>
</evidence>
<dbReference type="PANTHER" id="PTHR22888:SF9">
    <property type="entry name" value="CYTOCHROME C OXIDASE SUBUNIT 2"/>
    <property type="match status" value="1"/>
</dbReference>
<dbReference type="PROSITE" id="PS50999">
    <property type="entry name" value="COX2_TM"/>
    <property type="match status" value="1"/>
</dbReference>
<evidence type="ECO:0000256" key="9">
    <source>
        <dbReference type="ARBA" id="ARBA00022989"/>
    </source>
</evidence>
<keyword evidence="7" id="KW-1278">Translocase</keyword>
<dbReference type="Gene3D" id="1.10.287.90">
    <property type="match status" value="1"/>
</dbReference>
<evidence type="ECO:0000256" key="5">
    <source>
        <dbReference type="ARBA" id="ARBA00022692"/>
    </source>
</evidence>
<evidence type="ECO:0000256" key="11">
    <source>
        <dbReference type="ARBA" id="ARBA00023136"/>
    </source>
</evidence>
<evidence type="ECO:0000256" key="10">
    <source>
        <dbReference type="ARBA" id="ARBA00023008"/>
    </source>
</evidence>
<keyword evidence="9 14" id="KW-1133">Transmembrane helix</keyword>
<feature type="transmembrane region" description="Helical" evidence="14">
    <location>
        <begin position="32"/>
        <end position="56"/>
    </location>
</feature>
<name>T1QDV2_9EUKA</name>
<dbReference type="Gene3D" id="2.60.40.420">
    <property type="entry name" value="Cupredoxins - blue copper proteins"/>
    <property type="match status" value="1"/>
</dbReference>
<comment type="subcellular location">
    <subcellularLocation>
        <location evidence="1">Membrane</location>
        <topology evidence="1">Multi-pass membrane protein</topology>
    </subcellularLocation>
    <subcellularLocation>
        <location evidence="13">Mitochondrion inner membrane</location>
        <topology evidence="13">Multi-pass membrane protein</topology>
    </subcellularLocation>
</comment>
<keyword evidence="3 13" id="KW-0813">Transport</keyword>
<keyword evidence="11 13" id="KW-0472">Membrane</keyword>
<evidence type="ECO:0000259" key="15">
    <source>
        <dbReference type="PROSITE" id="PS50857"/>
    </source>
</evidence>
<keyword evidence="6 13" id="KW-0479">Metal-binding</keyword>
<dbReference type="PRINTS" id="PR01166">
    <property type="entry name" value="CYCOXIDASEII"/>
</dbReference>
<accession>T1QDV2</accession>
<keyword evidence="13" id="KW-0999">Mitochondrion inner membrane</keyword>
<proteinExistence type="inferred from homology"/>
<feature type="domain" description="Cytochrome oxidase subunit II transmembrane region profile" evidence="16">
    <location>
        <begin position="6"/>
        <end position="115"/>
    </location>
</feature>
<protein>
    <recommendedName>
        <fullName evidence="13">Cytochrome c oxidase subunit 2</fullName>
    </recommendedName>
</protein>
<dbReference type="InterPro" id="IPR014222">
    <property type="entry name" value="Cyt_c_oxidase_su2"/>
</dbReference>
<comment type="function">
    <text evidence="13">Component of the cytochrome c oxidase, the last enzyme in the mitochondrial electron transport chain which drives oxidative phosphorylation. The respiratory chain contains 3 multisubunit complexes succinate dehydrogenase (complex II, CII), ubiquinol-cytochrome c oxidoreductase (cytochrome b-c1 complex, complex III, CIII) and cytochrome c oxidase (complex IV, CIV), that cooperate to transfer electrons derived from NADH and succinate to molecular oxygen, creating an electrochemical gradient over the inner membrane that drives transmembrane transport and the ATP synthase. Cytochrome c oxidase is the component of the respiratory chain that catalyzes the reduction of oxygen to water. Electrons originating from reduced cytochrome c in the intermembrane space (IMS) are transferred via the dinuclear copper A center (CU(A)) of subunit 2 and heme A of subunit 1 to the active site in subunit 1, a binuclear center (BNC) formed by heme A3 and copper B (CU(B)). The BNC reduces molecular oxygen to 2 water molecules using 4 electrons from cytochrome c in the IMS and 4 protons from the mitochondrial matrix.</text>
</comment>
<organism evidence="17">
    <name type="scientific">Phalansterium sp. PJK-2012</name>
    <dbReference type="NCBI Taxonomy" id="1267188"/>
    <lineage>
        <taxon>Eukaryota</taxon>
        <taxon>Amoebozoa</taxon>
        <taxon>Evosea</taxon>
        <taxon>Variosea</taxon>
        <taxon>Phalansterium</taxon>
    </lineage>
</organism>
<dbReference type="InterPro" id="IPR034210">
    <property type="entry name" value="CcO_II_C"/>
</dbReference>
<dbReference type="CDD" id="cd13912">
    <property type="entry name" value="CcO_II_C"/>
    <property type="match status" value="1"/>
</dbReference>
<sequence length="277" mass="31827">MTENIIDKLFPLWFQDPSTPIMEGIVDLHNYIFFYITLVLFFVLWVLVSILFNFSYKLRSSFNDKTIAYRYLLLSGNSVTHGTVLEIVWTLIPSFILMAVAIPSFALLYAMDEIATASLMVKVIGHQWYWSYEYNNFTFIALVKWPWNIFDGFIYHGMKFDSYMLAENDLSLGQLRLLETDNAVVLPIKTHIRIIVTAADVLHSWAVPSLGIKVDAVPGRLSQVHLFIKRKGVFYGQCSEICGVNHGFMPIVVKAVKMKKYVLWALVNKSAVVRTDY</sequence>
<dbReference type="GO" id="GO:0042773">
    <property type="term" value="P:ATP synthesis coupled electron transport"/>
    <property type="evidence" value="ECO:0007669"/>
    <property type="project" value="TreeGrafter"/>
</dbReference>
<comment type="cofactor">
    <cofactor evidence="13">
        <name>Cu cation</name>
        <dbReference type="ChEBI" id="CHEBI:23378"/>
    </cofactor>
    <text evidence="13">Binds a copper A center.</text>
</comment>
<evidence type="ECO:0000256" key="1">
    <source>
        <dbReference type="ARBA" id="ARBA00004141"/>
    </source>
</evidence>
<dbReference type="GO" id="GO:0004129">
    <property type="term" value="F:cytochrome-c oxidase activity"/>
    <property type="evidence" value="ECO:0007669"/>
    <property type="project" value="UniProtKB-EC"/>
</dbReference>
<comment type="similarity">
    <text evidence="2 13">Belongs to the cytochrome c oxidase subunit 2 family.</text>
</comment>
<dbReference type="PROSITE" id="PS00078">
    <property type="entry name" value="COX2"/>
    <property type="match status" value="1"/>
</dbReference>
<dbReference type="InterPro" id="IPR045187">
    <property type="entry name" value="CcO_II"/>
</dbReference>
<dbReference type="InterPro" id="IPR036257">
    <property type="entry name" value="Cyt_c_oxidase_su2_TM_sf"/>
</dbReference>
<dbReference type="InterPro" id="IPR008972">
    <property type="entry name" value="Cupredoxin"/>
</dbReference>
<evidence type="ECO:0000256" key="4">
    <source>
        <dbReference type="ARBA" id="ARBA00022660"/>
    </source>
</evidence>
<dbReference type="SUPFAM" id="SSF81464">
    <property type="entry name" value="Cytochrome c oxidase subunit II-like, transmembrane region"/>
    <property type="match status" value="1"/>
</dbReference>
<evidence type="ECO:0000259" key="16">
    <source>
        <dbReference type="PROSITE" id="PS50999"/>
    </source>
</evidence>